<name>A0A239WZS4_9ACTN</name>
<comment type="similarity">
    <text evidence="4">Belongs to the peptidase C1 family.</text>
</comment>
<proteinExistence type="inferred from homology"/>
<dbReference type="GO" id="GO:0005737">
    <property type="term" value="C:cytoplasm"/>
    <property type="evidence" value="ECO:0007669"/>
    <property type="project" value="TreeGrafter"/>
</dbReference>
<organism evidence="6 7">
    <name type="scientific">Cutibacterium granulosum</name>
    <dbReference type="NCBI Taxonomy" id="33011"/>
    <lineage>
        <taxon>Bacteria</taxon>
        <taxon>Bacillati</taxon>
        <taxon>Actinomycetota</taxon>
        <taxon>Actinomycetes</taxon>
        <taxon>Propionibacteriales</taxon>
        <taxon>Propionibacteriaceae</taxon>
        <taxon>Cutibacterium</taxon>
    </lineage>
</organism>
<dbReference type="eggNOG" id="COG3579">
    <property type="taxonomic scope" value="Bacteria"/>
</dbReference>
<sequence>MGEDFVLDAAFAAQQAEQFRSDQVGRIVQNAVTTTSVDTVSLDRDVFNGIDPTTSERLDSWSVTNQRHSGRCWEFAGLNVIRAQVMRNLNIENLEFSQNHIAFFDKIEKVNFAFARAVETIDLPDGDEQVRELLGELSDGGYWPQFVDIVGKYGLVPQWAMPDTESSGNTDRMNRALEKVVRRVVGQIRAARGADDRDTRIAAAREQGLKDAWRVLAIHLGTPPTSFTWQYRDKDKNFHREDTFTPTQFARHIVPGDLDEYVTVQHDPRTENPVGQGYVREHTPYMVGRPGYSYVSAEMDDIKALAIESICSGELVWFSCDVNAQFDRKLGIWDANLHDYEGLYGVELNRSKADRMRLHETSPTHAMALVGVDLVDGAPVRWRVENSWGEDVGTKGFFTMNDNWFDEYVFEVVVPRSRLSQAQRDALDGELTVMPYWDVL</sequence>
<dbReference type="AlphaFoldDB" id="A0A239WZS4"/>
<dbReference type="Pfam" id="PF03051">
    <property type="entry name" value="Peptidase_C1_2"/>
    <property type="match status" value="1"/>
</dbReference>
<protein>
    <recommendedName>
        <fullName evidence="4">Aminopeptidase</fullName>
    </recommendedName>
</protein>
<keyword evidence="2 4" id="KW-0378">Hydrolase</keyword>
<evidence type="ECO:0000256" key="3">
    <source>
        <dbReference type="ARBA" id="ARBA00022807"/>
    </source>
</evidence>
<keyword evidence="1 4" id="KW-0645">Protease</keyword>
<dbReference type="PROSITE" id="PS00139">
    <property type="entry name" value="THIOL_PROTEASE_CYS"/>
    <property type="match status" value="1"/>
</dbReference>
<dbReference type="GO" id="GO:0009636">
    <property type="term" value="P:response to toxic substance"/>
    <property type="evidence" value="ECO:0007669"/>
    <property type="project" value="TreeGrafter"/>
</dbReference>
<evidence type="ECO:0000256" key="2">
    <source>
        <dbReference type="ARBA" id="ARBA00022801"/>
    </source>
</evidence>
<dbReference type="EMBL" id="LT906441">
    <property type="protein sequence ID" value="SNV39932.1"/>
    <property type="molecule type" value="Genomic_DNA"/>
</dbReference>
<dbReference type="SUPFAM" id="SSF54001">
    <property type="entry name" value="Cysteine proteinases"/>
    <property type="match status" value="1"/>
</dbReference>
<keyword evidence="4 6" id="KW-0031">Aminopeptidase</keyword>
<dbReference type="CDD" id="cd00585">
    <property type="entry name" value="Peptidase_C1B"/>
    <property type="match status" value="1"/>
</dbReference>
<evidence type="ECO:0000256" key="5">
    <source>
        <dbReference type="PIRSR" id="PIRSR005700-1"/>
    </source>
</evidence>
<evidence type="ECO:0000256" key="4">
    <source>
        <dbReference type="PIRNR" id="PIRNR005700"/>
    </source>
</evidence>
<reference evidence="6 7" key="1">
    <citation type="submission" date="2017-06" db="EMBL/GenBank/DDBJ databases">
        <authorList>
            <consortium name="Pathogen Informatics"/>
        </authorList>
    </citation>
    <scope>NUCLEOTIDE SEQUENCE [LARGE SCALE GENOMIC DNA]</scope>
    <source>
        <strain evidence="6 7">NCTC11865</strain>
    </source>
</reference>
<keyword evidence="3 4" id="KW-0788">Thiol protease</keyword>
<dbReference type="GO" id="GO:0070005">
    <property type="term" value="F:cysteine-type aminopeptidase activity"/>
    <property type="evidence" value="ECO:0007669"/>
    <property type="project" value="InterPro"/>
</dbReference>
<evidence type="ECO:0000313" key="6">
    <source>
        <dbReference type="EMBL" id="SNV39932.1"/>
    </source>
</evidence>
<dbReference type="InterPro" id="IPR038765">
    <property type="entry name" value="Papain-like_cys_pep_sf"/>
</dbReference>
<feature type="active site" evidence="5">
    <location>
        <position position="72"/>
    </location>
</feature>
<dbReference type="InterPro" id="IPR000169">
    <property type="entry name" value="Pept_cys_AS"/>
</dbReference>
<evidence type="ECO:0000256" key="1">
    <source>
        <dbReference type="ARBA" id="ARBA00022670"/>
    </source>
</evidence>
<feature type="active site" evidence="5">
    <location>
        <position position="386"/>
    </location>
</feature>
<evidence type="ECO:0000313" key="7">
    <source>
        <dbReference type="Proteomes" id="UP000215332"/>
    </source>
</evidence>
<dbReference type="GO" id="GO:0043418">
    <property type="term" value="P:homocysteine catabolic process"/>
    <property type="evidence" value="ECO:0007669"/>
    <property type="project" value="TreeGrafter"/>
</dbReference>
<dbReference type="PIRSF" id="PIRSF005700">
    <property type="entry name" value="PepC"/>
    <property type="match status" value="1"/>
</dbReference>
<gene>
    <name evidence="6" type="primary">pepE</name>
    <name evidence="6" type="ORF">SAMEA4412665_01843</name>
</gene>
<dbReference type="RefSeq" id="WP_065860460.1">
    <property type="nucleotide sequence ID" value="NZ_LT906441.1"/>
</dbReference>
<dbReference type="GO" id="GO:0006508">
    <property type="term" value="P:proteolysis"/>
    <property type="evidence" value="ECO:0007669"/>
    <property type="project" value="UniProtKB-KW"/>
</dbReference>
<accession>A0A239WZS4</accession>
<dbReference type="KEGG" id="cgrn:4412665_01843"/>
<feature type="active site" evidence="5">
    <location>
        <position position="365"/>
    </location>
</feature>
<dbReference type="InterPro" id="IPR004134">
    <property type="entry name" value="Peptidase_C1B"/>
</dbReference>
<dbReference type="PANTHER" id="PTHR10363:SF2">
    <property type="entry name" value="BLEOMYCIN HYDROLASE"/>
    <property type="match status" value="1"/>
</dbReference>
<dbReference type="Proteomes" id="UP000215332">
    <property type="component" value="Chromosome 1"/>
</dbReference>
<dbReference type="Gene3D" id="3.90.70.10">
    <property type="entry name" value="Cysteine proteinases"/>
    <property type="match status" value="1"/>
</dbReference>
<dbReference type="PANTHER" id="PTHR10363">
    <property type="entry name" value="BLEOMYCIN HYDROLASE"/>
    <property type="match status" value="1"/>
</dbReference>